<dbReference type="Proteomes" id="UP000285864">
    <property type="component" value="Unassembled WGS sequence"/>
</dbReference>
<dbReference type="EMBL" id="QRUU01000029">
    <property type="protein sequence ID" value="RGR96414.1"/>
    <property type="molecule type" value="Genomic_DNA"/>
</dbReference>
<sequence>MKKQIKLNRLFISMLMLGCSLGFVACSDDDETTPTPPVEVTTDHMFGNYTGKMFYLTESTTTEDGTDGGEDTPEGTDVAVKVDNDTVYFDSFPIKDIVLDIVGDEETANKIVEAVGDVSYKIGYEPELNTEKDSILFVLDPKPLELNVSIPSETEGGEAQNLHIEVKVSPVDGANYEVETTNLKFKIYVPEVSLGEGDNEPVALPGFVPATFDFELKKN</sequence>
<comment type="caution">
    <text evidence="2">The sequence shown here is derived from an EMBL/GenBank/DDBJ whole genome shotgun (WGS) entry which is preliminary data.</text>
</comment>
<feature type="signal peptide" evidence="1">
    <location>
        <begin position="1"/>
        <end position="25"/>
    </location>
</feature>
<dbReference type="RefSeq" id="WP_007569128.1">
    <property type="nucleotide sequence ID" value="NZ_CABKNL010000033.1"/>
</dbReference>
<keyword evidence="1" id="KW-0732">Signal</keyword>
<dbReference type="AlphaFoldDB" id="A0A412GNH8"/>
<gene>
    <name evidence="2" type="ORF">DWY20_07990</name>
</gene>
<name>A0A412GNH8_9BACT</name>
<protein>
    <submittedName>
        <fullName evidence="2">DUF4840 domain-containing protein</fullName>
    </submittedName>
</protein>
<reference evidence="2 3" key="1">
    <citation type="submission" date="2018-08" db="EMBL/GenBank/DDBJ databases">
        <title>A genome reference for cultivated species of the human gut microbiota.</title>
        <authorList>
            <person name="Zou Y."/>
            <person name="Xue W."/>
            <person name="Luo G."/>
        </authorList>
    </citation>
    <scope>NUCLEOTIDE SEQUENCE [LARGE SCALE GENOMIC DNA]</scope>
    <source>
        <strain evidence="2 3">AF24-2</strain>
    </source>
</reference>
<evidence type="ECO:0000313" key="3">
    <source>
        <dbReference type="Proteomes" id="UP000285864"/>
    </source>
</evidence>
<feature type="chain" id="PRO_5019079932" evidence="1">
    <location>
        <begin position="26"/>
        <end position="219"/>
    </location>
</feature>
<organism evidence="2 3">
    <name type="scientific">Phocaeicola coprocola</name>
    <dbReference type="NCBI Taxonomy" id="310298"/>
    <lineage>
        <taxon>Bacteria</taxon>
        <taxon>Pseudomonadati</taxon>
        <taxon>Bacteroidota</taxon>
        <taxon>Bacteroidia</taxon>
        <taxon>Bacteroidales</taxon>
        <taxon>Bacteroidaceae</taxon>
        <taxon>Phocaeicola</taxon>
    </lineage>
</organism>
<evidence type="ECO:0000256" key="1">
    <source>
        <dbReference type="SAM" id="SignalP"/>
    </source>
</evidence>
<proteinExistence type="predicted"/>
<dbReference type="PROSITE" id="PS51257">
    <property type="entry name" value="PROKAR_LIPOPROTEIN"/>
    <property type="match status" value="1"/>
</dbReference>
<dbReference type="GeneID" id="79858661"/>
<accession>A0A412GNH8</accession>
<dbReference type="InterPro" id="IPR032293">
    <property type="entry name" value="DUF4840"/>
</dbReference>
<keyword evidence="3" id="KW-1185">Reference proteome</keyword>
<evidence type="ECO:0000313" key="2">
    <source>
        <dbReference type="EMBL" id="RGR96414.1"/>
    </source>
</evidence>
<dbReference type="Pfam" id="PF16128">
    <property type="entry name" value="DUF4840"/>
    <property type="match status" value="1"/>
</dbReference>